<name>A0A2C5X0C1_9PEZI</name>
<sequence>MINSSIFWLAQWPLMWSDSSNVRLELYLSTSSINLQYFYGLGVIALAQLLSQTCLIVSIFILSILILPVL</sequence>
<keyword evidence="1" id="KW-1133">Transmembrane helix</keyword>
<keyword evidence="1" id="KW-0812">Transmembrane</keyword>
<evidence type="ECO:0000313" key="2">
    <source>
        <dbReference type="EMBL" id="PHH51493.1"/>
    </source>
</evidence>
<reference evidence="2 3" key="2">
    <citation type="journal article" date="2013" name="IMA Fungus">
        <title>IMA Genome-F 1: Ceratocystis fimbriata: Draft nuclear genome sequence for the plant pathogen, Ceratocystis fimbriata.</title>
        <authorList>
            <person name="Wilken P.M."/>
            <person name="Steenkamp E.T."/>
            <person name="Wingfield M.J."/>
            <person name="de Beer Z.W."/>
            <person name="Wingfield B.D."/>
        </authorList>
    </citation>
    <scope>NUCLEOTIDE SEQUENCE [LARGE SCALE GENOMIC DNA]</scope>
    <source>
        <strain evidence="2 3">CBS 114723</strain>
    </source>
</reference>
<accession>A0A2C5X0C1</accession>
<organism evidence="2 3">
    <name type="scientific">Ceratocystis fimbriata CBS 114723</name>
    <dbReference type="NCBI Taxonomy" id="1035309"/>
    <lineage>
        <taxon>Eukaryota</taxon>
        <taxon>Fungi</taxon>
        <taxon>Dikarya</taxon>
        <taxon>Ascomycota</taxon>
        <taxon>Pezizomycotina</taxon>
        <taxon>Sordariomycetes</taxon>
        <taxon>Hypocreomycetidae</taxon>
        <taxon>Microascales</taxon>
        <taxon>Ceratocystidaceae</taxon>
        <taxon>Ceratocystis</taxon>
    </lineage>
</organism>
<protein>
    <submittedName>
        <fullName evidence="2">Uncharacterized protein</fullName>
    </submittedName>
</protein>
<keyword evidence="3" id="KW-1185">Reference proteome</keyword>
<keyword evidence="1" id="KW-0472">Membrane</keyword>
<proteinExistence type="predicted"/>
<gene>
    <name evidence="2" type="ORF">CFIMG_008700RA00001</name>
</gene>
<dbReference type="Proteomes" id="UP000222788">
    <property type="component" value="Unassembled WGS sequence"/>
</dbReference>
<dbReference type="EMBL" id="APWK03000092">
    <property type="protein sequence ID" value="PHH51493.1"/>
    <property type="molecule type" value="Genomic_DNA"/>
</dbReference>
<comment type="caution">
    <text evidence="2">The sequence shown here is derived from an EMBL/GenBank/DDBJ whole genome shotgun (WGS) entry which is preliminary data.</text>
</comment>
<dbReference type="AlphaFoldDB" id="A0A2C5X0C1"/>
<evidence type="ECO:0000256" key="1">
    <source>
        <dbReference type="SAM" id="Phobius"/>
    </source>
</evidence>
<evidence type="ECO:0000313" key="3">
    <source>
        <dbReference type="Proteomes" id="UP000222788"/>
    </source>
</evidence>
<reference evidence="2 3" key="1">
    <citation type="journal article" date="2013" name="Fungal Biol.">
        <title>Analysis of microsatellite markers in the genome of the plant pathogen Ceratocystis fimbriata.</title>
        <authorList>
            <person name="Simpson M.C."/>
            <person name="Wilken P.M."/>
            <person name="Coetzee M.P."/>
            <person name="Wingfield M.J."/>
            <person name="Wingfield B.D."/>
        </authorList>
    </citation>
    <scope>NUCLEOTIDE SEQUENCE [LARGE SCALE GENOMIC DNA]</scope>
    <source>
        <strain evidence="2 3">CBS 114723</strain>
    </source>
</reference>
<feature type="transmembrane region" description="Helical" evidence="1">
    <location>
        <begin position="37"/>
        <end position="67"/>
    </location>
</feature>